<gene>
    <name evidence="9" type="ORF">FK268_03385</name>
</gene>
<protein>
    <submittedName>
        <fullName evidence="9">Molybdopterin-dependent oxidoreductase</fullName>
    </submittedName>
</protein>
<evidence type="ECO:0000256" key="3">
    <source>
        <dbReference type="ARBA" id="ARBA00022505"/>
    </source>
</evidence>
<organism evidence="9 10">
    <name type="scientific">Tsukamurella sputi</name>
    <dbReference type="NCBI Taxonomy" id="2591848"/>
    <lineage>
        <taxon>Bacteria</taxon>
        <taxon>Bacillati</taxon>
        <taxon>Actinomycetota</taxon>
        <taxon>Actinomycetes</taxon>
        <taxon>Mycobacteriales</taxon>
        <taxon>Tsukamurellaceae</taxon>
        <taxon>Tsukamurella</taxon>
    </lineage>
</organism>
<dbReference type="SUPFAM" id="SSF50692">
    <property type="entry name" value="ADC-like"/>
    <property type="match status" value="1"/>
</dbReference>
<keyword evidence="10" id="KW-1185">Reference proteome</keyword>
<dbReference type="GO" id="GO:0030151">
    <property type="term" value="F:molybdenum ion binding"/>
    <property type="evidence" value="ECO:0007669"/>
    <property type="project" value="TreeGrafter"/>
</dbReference>
<dbReference type="InterPro" id="IPR041954">
    <property type="entry name" value="CT_DMSOR/BSOR/TMAOR"/>
</dbReference>
<accession>A0A5C5RUH8</accession>
<dbReference type="PANTHER" id="PTHR43742:SF10">
    <property type="entry name" value="TRIMETHYLAMINE-N-OXIDE REDUCTASE 2"/>
    <property type="match status" value="1"/>
</dbReference>
<proteinExistence type="inferred from homology"/>
<dbReference type="GO" id="GO:0043546">
    <property type="term" value="F:molybdopterin cofactor binding"/>
    <property type="evidence" value="ECO:0007669"/>
    <property type="project" value="InterPro"/>
</dbReference>
<dbReference type="Gene3D" id="2.40.40.20">
    <property type="match status" value="1"/>
</dbReference>
<dbReference type="InterPro" id="IPR009010">
    <property type="entry name" value="Asp_de-COase-like_dom_sf"/>
</dbReference>
<comment type="caution">
    <text evidence="9">The sequence shown here is derived from an EMBL/GenBank/DDBJ whole genome shotgun (WGS) entry which is preliminary data.</text>
</comment>
<evidence type="ECO:0000256" key="4">
    <source>
        <dbReference type="ARBA" id="ARBA00022723"/>
    </source>
</evidence>
<comment type="similarity">
    <text evidence="2">Belongs to the prokaryotic molybdopterin-containing oxidoreductase family.</text>
</comment>
<evidence type="ECO:0000256" key="6">
    <source>
        <dbReference type="SAM" id="MobiDB-lite"/>
    </source>
</evidence>
<dbReference type="InterPro" id="IPR006657">
    <property type="entry name" value="MoPterin_dinucl-bd_dom"/>
</dbReference>
<feature type="compositionally biased region" description="Basic and acidic residues" evidence="6">
    <location>
        <begin position="8"/>
        <end position="20"/>
    </location>
</feature>
<feature type="region of interest" description="Disordered" evidence="6">
    <location>
        <begin position="1"/>
        <end position="23"/>
    </location>
</feature>
<reference evidence="9 10" key="1">
    <citation type="submission" date="2019-08" db="EMBL/GenBank/DDBJ databases">
        <title>Tsukamurella conjunctivitidis sp. nov., Tsukamurella assacharolytica sp. nov. and Tsukamurella sputae sp. nov. isolated from patients with conjunctivitis, bacteraemia (lymphoma) and respiratory infection (sputum) in Hong Kong.</title>
        <authorList>
            <person name="Fok K.M.N."/>
            <person name="Fong J.Y.H."/>
        </authorList>
    </citation>
    <scope>NUCLEOTIDE SEQUENCE [LARGE SCALE GENOMIC DNA]</scope>
    <source>
        <strain evidence="9 10">HKU70</strain>
    </source>
</reference>
<dbReference type="Gene3D" id="3.40.50.740">
    <property type="match status" value="1"/>
</dbReference>
<name>A0A5C5RUH8_9ACTN</name>
<dbReference type="AlphaFoldDB" id="A0A5C5RUH8"/>
<dbReference type="PANTHER" id="PTHR43742">
    <property type="entry name" value="TRIMETHYLAMINE-N-OXIDE REDUCTASE"/>
    <property type="match status" value="1"/>
</dbReference>
<evidence type="ECO:0000259" key="8">
    <source>
        <dbReference type="Pfam" id="PF01568"/>
    </source>
</evidence>
<dbReference type="SUPFAM" id="SSF53706">
    <property type="entry name" value="Formate dehydrogenase/DMSO reductase, domains 1-3"/>
    <property type="match status" value="1"/>
</dbReference>
<evidence type="ECO:0000256" key="2">
    <source>
        <dbReference type="ARBA" id="ARBA00010312"/>
    </source>
</evidence>
<feature type="domain" description="Molybdopterin dinucleotide-binding" evidence="8">
    <location>
        <begin position="641"/>
        <end position="761"/>
    </location>
</feature>
<dbReference type="Proteomes" id="UP000319792">
    <property type="component" value="Unassembled WGS sequence"/>
</dbReference>
<evidence type="ECO:0000313" key="10">
    <source>
        <dbReference type="Proteomes" id="UP000319792"/>
    </source>
</evidence>
<sequence>MARGLSEGPKEDDMATETRRTTTHWGTFDFTVRDGRARSTAATAENPAGRSLAEGLHETLDHPLRIVRPHVREGWLQRGPRSEGNRRGGEPMVEVEWSHAYELIAEELGRVRKDHGDEAIFGGSYGWGSAGRFHHAQSQIHRFLNMDGGYVSSRNSYSVGAQEVVLPRVIGGPGMGMFDWSPQWSEIAAHGQLFLGFGGAPLKNTRVNQGGMLRSRAAEAQRACAEAGVRFVLISPLRSDLDPDLRAEWVPIRPGTDTALMLGMAHHVARNGLEDHDFLERCCAGYDRFRAYVLGDVDGVPKTAEWAERITGVPAATTRELADAAVRHRTVVSLTWSIQRAQYGEQPYWAGTTLAAMSGSMGRPGGGFAAGLSMTHGLGLYRGSMGVASLPQGRNPVSAYIPVARISDMLLNPGGRLRYDGEVLTYPDIRLVYWAGGNPFHHQQDINKLLRAWNRPETVVVHDSWWTPVARHADIVIPVATPLERDDIAGGSRDTTLLAMRRVQEPPDGVPTDFQAFAEVARRRGFADRFTEGLDADGWVRRLFAETASRLADRGVDLPSYDDFTTLQDGVEVPLVGGDNVFAKLREDPQAHPLATPSGRIEIFSETVAGFGYSDCPGHAAWQEPDEWLGSDSALADEGLFHLLSHQPRGRLHSQVDFSAASRATKIGGREVLTMHVDDARRLGVAAGDVVTVSNERGACLAAVRTTDGILPRVVVMATGGWYDPERPGEPGSLDLQGNPNVLTPDIGTSQLAQGSSAQTCLVRIEPRPDAPPSRAYEPPPIRRACDGLDVIAEAPDQA</sequence>
<dbReference type="Gene3D" id="3.40.228.10">
    <property type="entry name" value="Dimethylsulfoxide Reductase, domain 2"/>
    <property type="match status" value="1"/>
</dbReference>
<dbReference type="GO" id="GO:0009061">
    <property type="term" value="P:anaerobic respiration"/>
    <property type="evidence" value="ECO:0007669"/>
    <property type="project" value="TreeGrafter"/>
</dbReference>
<evidence type="ECO:0000259" key="7">
    <source>
        <dbReference type="Pfam" id="PF00384"/>
    </source>
</evidence>
<feature type="domain" description="Molybdopterin oxidoreductase" evidence="7">
    <location>
        <begin position="65"/>
        <end position="522"/>
    </location>
</feature>
<comment type="cofactor">
    <cofactor evidence="1">
        <name>Mo-bis(molybdopterin guanine dinucleotide)</name>
        <dbReference type="ChEBI" id="CHEBI:60539"/>
    </cofactor>
</comment>
<dbReference type="Pfam" id="PF00384">
    <property type="entry name" value="Molybdopterin"/>
    <property type="match status" value="1"/>
</dbReference>
<dbReference type="InterPro" id="IPR050612">
    <property type="entry name" value="Prok_Mopterin_Oxidored"/>
</dbReference>
<keyword evidence="3" id="KW-0500">Molybdenum</keyword>
<dbReference type="GO" id="GO:0009055">
    <property type="term" value="F:electron transfer activity"/>
    <property type="evidence" value="ECO:0007669"/>
    <property type="project" value="TreeGrafter"/>
</dbReference>
<keyword evidence="5" id="KW-0560">Oxidoreductase</keyword>
<dbReference type="Gene3D" id="3.90.55.10">
    <property type="entry name" value="Dimethylsulfoxide Reductase, domain 3"/>
    <property type="match status" value="1"/>
</dbReference>
<keyword evidence="4" id="KW-0479">Metal-binding</keyword>
<evidence type="ECO:0000256" key="5">
    <source>
        <dbReference type="ARBA" id="ARBA00023002"/>
    </source>
</evidence>
<dbReference type="CDD" id="cd02793">
    <property type="entry name" value="MopB_CT_DMSOR-BSOR-TMAOR"/>
    <property type="match status" value="1"/>
</dbReference>
<evidence type="ECO:0000256" key="1">
    <source>
        <dbReference type="ARBA" id="ARBA00001942"/>
    </source>
</evidence>
<dbReference type="InterPro" id="IPR006656">
    <property type="entry name" value="Mopterin_OxRdtase"/>
</dbReference>
<dbReference type="GO" id="GO:0016491">
    <property type="term" value="F:oxidoreductase activity"/>
    <property type="evidence" value="ECO:0007669"/>
    <property type="project" value="UniProtKB-KW"/>
</dbReference>
<dbReference type="Pfam" id="PF01568">
    <property type="entry name" value="Molydop_binding"/>
    <property type="match status" value="1"/>
</dbReference>
<dbReference type="EMBL" id="VIGV01000001">
    <property type="protein sequence ID" value="TWS26292.1"/>
    <property type="molecule type" value="Genomic_DNA"/>
</dbReference>
<evidence type="ECO:0000313" key="9">
    <source>
        <dbReference type="EMBL" id="TWS26292.1"/>
    </source>
</evidence>
<dbReference type="GO" id="GO:0030288">
    <property type="term" value="C:outer membrane-bounded periplasmic space"/>
    <property type="evidence" value="ECO:0007669"/>
    <property type="project" value="TreeGrafter"/>
</dbReference>